<dbReference type="HOGENOM" id="CLU_2539529_0_0_6"/>
<evidence type="ECO:0000313" key="1">
    <source>
        <dbReference type="EMBL" id="AGH45415.1"/>
    </source>
</evidence>
<accession>M4RP29</accession>
<dbReference type="AlphaFoldDB" id="M4RP29"/>
<gene>
    <name evidence="1" type="ORF">C427_3306</name>
</gene>
<dbReference type="EMBL" id="CP003837">
    <property type="protein sequence ID" value="AGH45415.1"/>
    <property type="molecule type" value="Genomic_DNA"/>
</dbReference>
<organism evidence="1 2">
    <name type="scientific">Paraglaciecola psychrophila 170</name>
    <dbReference type="NCBI Taxonomy" id="1129794"/>
    <lineage>
        <taxon>Bacteria</taxon>
        <taxon>Pseudomonadati</taxon>
        <taxon>Pseudomonadota</taxon>
        <taxon>Gammaproteobacteria</taxon>
        <taxon>Alteromonadales</taxon>
        <taxon>Alteromonadaceae</taxon>
        <taxon>Paraglaciecola</taxon>
    </lineage>
</organism>
<keyword evidence="2" id="KW-1185">Reference proteome</keyword>
<sequence length="83" mass="9416">MDALIGANFCVHLANTAAIQQYSSLKYADDNSDAQWLAEMLRLNILPEGYIYPKEERAVRDLMRKRMSLVQQSTVNLLSIQGI</sequence>
<dbReference type="RefSeq" id="WP_015430965.1">
    <property type="nucleotide sequence ID" value="NC_020514.1"/>
</dbReference>
<proteinExistence type="predicted"/>
<dbReference type="PATRIC" id="fig|1129794.4.peg.3284"/>
<dbReference type="KEGG" id="gps:C427_3306"/>
<name>M4RP29_9ALTE</name>
<evidence type="ECO:0000313" key="2">
    <source>
        <dbReference type="Proteomes" id="UP000011864"/>
    </source>
</evidence>
<dbReference type="Proteomes" id="UP000011864">
    <property type="component" value="Chromosome"/>
</dbReference>
<dbReference type="STRING" id="1129794.C427_3306"/>
<dbReference type="eggNOG" id="COG3547">
    <property type="taxonomic scope" value="Bacteria"/>
</dbReference>
<reference evidence="1 2" key="1">
    <citation type="journal article" date="2013" name="Genome Announc.">
        <title>Complete Genome Sequence of Glaciecola psychrophila Strain 170T.</title>
        <authorList>
            <person name="Yin J."/>
            <person name="Chen J."/>
            <person name="Liu G."/>
            <person name="Yu Y."/>
            <person name="Song L."/>
            <person name="Wang X."/>
            <person name="Qu X."/>
        </authorList>
    </citation>
    <scope>NUCLEOTIDE SEQUENCE [LARGE SCALE GENOMIC DNA]</scope>
    <source>
        <strain evidence="1 2">170</strain>
    </source>
</reference>
<protein>
    <submittedName>
        <fullName evidence="1">Transposase IS116/IS110/IS902 family protein</fullName>
    </submittedName>
</protein>